<reference evidence="3" key="1">
    <citation type="journal article" date="2019" name="IScience">
        <title>Narwhal Genome Reveals Long-Term Low Genetic Diversity despite Current Large Abundance Size.</title>
        <authorList>
            <person name="Westbury M.V."/>
            <person name="Petersen B."/>
            <person name="Garde E."/>
            <person name="Heide-Jorgensen M.P."/>
            <person name="Lorenzen E.D."/>
        </authorList>
    </citation>
    <scope>NUCLEOTIDE SEQUENCE [LARGE SCALE GENOMIC DNA]</scope>
</reference>
<sequence length="545" mass="58408">TLPDVQATEHTPAPATFMPLRRNPRGNANYQVHDSLERKRQPPIDRAIRLLRSGVVLPGPVRSLTDIDFCSGAQLQELTQLIQELGVQASWSAGPKPGPNLFQAKDLFSLCVVSLVHHRDPCFPPHAELLLLRCGLREGSLDLGPAPLGPYARGPHYEAGFTLLVPVLCLDGTGQELQPDVGSCYTWLFLPEQLRGTLVGEAWQDCLGPTVPGGGDSIHPARSKESPKDPQISMDHLHLTEPEAHESLENSPSNVSVPELPQRDVTDVDFPSPLKKTNVDVTKARDVSPVPEPLEALEAWPILSLAQVGVWFFVSLAAVAESPFPVQGAPHMVHAARYAGVTTILLATPGPMRRLLLFDLIPVVSMAGWPQGAQSHSWAGPLASESSSFYLVPGGGGSGTEQPDASGWQLCFARQELALKTRIPIPLLQAHAADQALLRPLVARTRAAAPYLLWTLLYWACERLPNAGACCLGLLDELGQVLKAGALPHYFLSGQKFRVGEGAASLLRPLALLCRDPACALHPSVQEAKAAGKGGGLDGVVGGTR</sequence>
<dbReference type="AlphaFoldDB" id="A0A4U1EBK3"/>
<proteinExistence type="predicted"/>
<feature type="region of interest" description="Disordered" evidence="1">
    <location>
        <begin position="1"/>
        <end position="28"/>
    </location>
</feature>
<gene>
    <name evidence="2" type="ORF">EI555_005981</name>
</gene>
<name>A0A4U1EBK3_MONMO</name>
<feature type="region of interest" description="Disordered" evidence="1">
    <location>
        <begin position="210"/>
        <end position="232"/>
    </location>
</feature>
<accession>A0A4U1EBK3</accession>
<evidence type="ECO:0000313" key="3">
    <source>
        <dbReference type="Proteomes" id="UP000308365"/>
    </source>
</evidence>
<comment type="caution">
    <text evidence="2">The sequence shown here is derived from an EMBL/GenBank/DDBJ whole genome shotgun (WGS) entry which is preliminary data.</text>
</comment>
<dbReference type="EMBL" id="RWIC01003247">
    <property type="protein sequence ID" value="TKC33464.1"/>
    <property type="molecule type" value="Genomic_DNA"/>
</dbReference>
<dbReference type="SMART" id="SM01265">
    <property type="entry name" value="Mab-21"/>
    <property type="match status" value="1"/>
</dbReference>
<dbReference type="Proteomes" id="UP000308365">
    <property type="component" value="Unassembled WGS sequence"/>
</dbReference>
<dbReference type="PANTHER" id="PTHR10656">
    <property type="entry name" value="CELL FATE DETERMINING PROTEIN MAB21-RELATED"/>
    <property type="match status" value="1"/>
</dbReference>
<feature type="region of interest" description="Disordered" evidence="1">
    <location>
        <begin position="244"/>
        <end position="271"/>
    </location>
</feature>
<feature type="non-terminal residue" evidence="2">
    <location>
        <position position="1"/>
    </location>
</feature>
<evidence type="ECO:0000256" key="1">
    <source>
        <dbReference type="SAM" id="MobiDB-lite"/>
    </source>
</evidence>
<organism evidence="2 3">
    <name type="scientific">Monodon monoceros</name>
    <name type="common">Narwhal</name>
    <name type="synonym">Ceratodon monodon</name>
    <dbReference type="NCBI Taxonomy" id="40151"/>
    <lineage>
        <taxon>Eukaryota</taxon>
        <taxon>Metazoa</taxon>
        <taxon>Chordata</taxon>
        <taxon>Craniata</taxon>
        <taxon>Vertebrata</taxon>
        <taxon>Euteleostomi</taxon>
        <taxon>Mammalia</taxon>
        <taxon>Eutheria</taxon>
        <taxon>Laurasiatheria</taxon>
        <taxon>Artiodactyla</taxon>
        <taxon>Whippomorpha</taxon>
        <taxon>Cetacea</taxon>
        <taxon>Odontoceti</taxon>
        <taxon>Monodontidae</taxon>
        <taxon>Monodon</taxon>
    </lineage>
</organism>
<evidence type="ECO:0000313" key="2">
    <source>
        <dbReference type="EMBL" id="TKC33464.1"/>
    </source>
</evidence>
<dbReference type="InterPro" id="IPR024810">
    <property type="entry name" value="MAB21L/cGLR"/>
</dbReference>
<protein>
    <submittedName>
        <fullName evidence="2">Uncharacterized protein</fullName>
    </submittedName>
</protein>
<dbReference type="PANTHER" id="PTHR10656:SF48">
    <property type="entry name" value="TRANSMEMBRANE PROTEIN 102"/>
    <property type="match status" value="1"/>
</dbReference>